<reference evidence="6" key="1">
    <citation type="submission" date="2021-01" db="EMBL/GenBank/DDBJ databases">
        <authorList>
            <person name="Corre E."/>
            <person name="Pelletier E."/>
            <person name="Niang G."/>
            <person name="Scheremetjew M."/>
            <person name="Finn R."/>
            <person name="Kale V."/>
            <person name="Holt S."/>
            <person name="Cochrane G."/>
            <person name="Meng A."/>
            <person name="Brown T."/>
            <person name="Cohen L."/>
        </authorList>
    </citation>
    <scope>NUCLEOTIDE SEQUENCE</scope>
    <source>
        <strain evidence="6">RCC1871</strain>
    </source>
</reference>
<dbReference type="GO" id="GO:0006366">
    <property type="term" value="P:transcription by RNA polymerase II"/>
    <property type="evidence" value="ECO:0007669"/>
    <property type="project" value="TreeGrafter"/>
</dbReference>
<dbReference type="InterPro" id="IPR036643">
    <property type="entry name" value="RNApol_insert_sf"/>
</dbReference>
<keyword evidence="1 7" id="KW-0240">DNA-directed RNA polymerase</keyword>
<dbReference type="Pfam" id="PF01193">
    <property type="entry name" value="RNA_pol_L"/>
    <property type="match status" value="1"/>
</dbReference>
<dbReference type="Gene3D" id="3.30.1360.10">
    <property type="entry name" value="RNA polymerase, RBP11-like subunit"/>
    <property type="match status" value="1"/>
</dbReference>
<evidence type="ECO:0000256" key="2">
    <source>
        <dbReference type="ARBA" id="ARBA00023163"/>
    </source>
</evidence>
<dbReference type="InterPro" id="IPR022842">
    <property type="entry name" value="RNAP_Rpo3/Rpb3/RPAC1"/>
</dbReference>
<dbReference type="NCBIfam" id="NF001988">
    <property type="entry name" value="PRK00783.1"/>
    <property type="match status" value="1"/>
</dbReference>
<dbReference type="Pfam" id="PF01000">
    <property type="entry name" value="RNA_pol_A_bac"/>
    <property type="match status" value="1"/>
</dbReference>
<dbReference type="InterPro" id="IPR050518">
    <property type="entry name" value="Rpo3/RPB3_RNA_Pol_subunit"/>
</dbReference>
<name>A0A7S3CAT0_9CHLO</name>
<feature type="domain" description="DNA-directed RNA polymerase RpoA/D/Rpb3-type" evidence="5">
    <location>
        <begin position="20"/>
        <end position="305"/>
    </location>
</feature>
<dbReference type="GO" id="GO:0003899">
    <property type="term" value="F:DNA-directed RNA polymerase activity"/>
    <property type="evidence" value="ECO:0007669"/>
    <property type="project" value="InterPro"/>
</dbReference>
<reference evidence="7 8" key="2">
    <citation type="submission" date="2024-03" db="EMBL/GenBank/DDBJ databases">
        <title>Complete genome sequence of the green alga Chloropicon roscoffensis RCC1871.</title>
        <authorList>
            <person name="Lemieux C."/>
            <person name="Pombert J.-F."/>
            <person name="Otis C."/>
            <person name="Turmel M."/>
        </authorList>
    </citation>
    <scope>NUCLEOTIDE SEQUENCE [LARGE SCALE GENOMIC DNA]</scope>
    <source>
        <strain evidence="7 8">RCC1871</strain>
    </source>
</reference>
<accession>A0A7S3CAT0</accession>
<dbReference type="InterPro" id="IPR011263">
    <property type="entry name" value="DNA-dir_RNA_pol_RpoA/D/Rpb3"/>
</dbReference>
<dbReference type="InterPro" id="IPR036603">
    <property type="entry name" value="RBP11-like"/>
</dbReference>
<evidence type="ECO:0000256" key="4">
    <source>
        <dbReference type="ARBA" id="ARBA00031776"/>
    </source>
</evidence>
<dbReference type="EMBL" id="HBHZ01005325">
    <property type="protein sequence ID" value="CAE0191017.1"/>
    <property type="molecule type" value="Transcribed_RNA"/>
</dbReference>
<evidence type="ECO:0000256" key="1">
    <source>
        <dbReference type="ARBA" id="ARBA00022478"/>
    </source>
</evidence>
<proteinExistence type="inferred from homology"/>
<dbReference type="SUPFAM" id="SSF55257">
    <property type="entry name" value="RBP11-like subunits of RNA polymerase"/>
    <property type="match status" value="1"/>
</dbReference>
<dbReference type="SUPFAM" id="SSF56553">
    <property type="entry name" value="Insert subdomain of RNA polymerase alpha subunit"/>
    <property type="match status" value="1"/>
</dbReference>
<dbReference type="GO" id="GO:0046983">
    <property type="term" value="F:protein dimerization activity"/>
    <property type="evidence" value="ECO:0007669"/>
    <property type="project" value="InterPro"/>
</dbReference>
<dbReference type="Gene3D" id="2.170.120.12">
    <property type="entry name" value="DNA-directed RNA polymerase, insert domain"/>
    <property type="match status" value="1"/>
</dbReference>
<dbReference type="EMBL" id="CP151501">
    <property type="protein sequence ID" value="WZN58798.1"/>
    <property type="molecule type" value="Genomic_DNA"/>
</dbReference>
<dbReference type="GO" id="GO:0005665">
    <property type="term" value="C:RNA polymerase II, core complex"/>
    <property type="evidence" value="ECO:0007669"/>
    <property type="project" value="TreeGrafter"/>
</dbReference>
<protein>
    <recommendedName>
        <fullName evidence="4">Plastid-encoded RNA polymerase subunit alpha</fullName>
    </recommendedName>
</protein>
<keyword evidence="8" id="KW-1185">Reference proteome</keyword>
<dbReference type="InterPro" id="IPR011262">
    <property type="entry name" value="DNA-dir_RNA_pol_insert"/>
</dbReference>
<sequence>MSGCKSRNPRVNILEHNAESIKFELRETHLSVANALRRVMLSEVPTLAIDLVEIHYNNTVLNDEFITHRLGLIPIVSTKVDKFRAWYEEDEEDDIDEQTGLPIDPLTEVEFTLDVLGRESEDNDGEETTVVTSNDIVLDSLHPDVAPINYKVENVKPIVIVKLRPGQAISLKATVRKGIGKDHAKWNPCATAVFRVPPAIRVNQQMLSGLSDAQRQQLVDSCPSRCFRVNPDTKEVEVQNADRYTYDDEIVRKAELLGVGGAILVREKPEHFVFTVETTGSLPPHQIVLGALGTLKKKLNVLSRDTARVLGEQNFREGGGDGFPMEYA</sequence>
<evidence type="ECO:0000259" key="5">
    <source>
        <dbReference type="SMART" id="SM00662"/>
    </source>
</evidence>
<dbReference type="AlphaFoldDB" id="A0A7S3CAT0"/>
<dbReference type="HAMAP" id="MF_00320">
    <property type="entry name" value="RNApol_arch_Rpo3"/>
    <property type="match status" value="1"/>
</dbReference>
<comment type="similarity">
    <text evidence="3">Belongs to the archaeal Rpo3/eukaryotic RPB3 RNA polymerase subunit family.</text>
</comment>
<gene>
    <name evidence="6" type="ORF">CROS1456_LOCUS4107</name>
    <name evidence="7" type="ORF">HKI87_01g03220</name>
</gene>
<evidence type="ECO:0000313" key="7">
    <source>
        <dbReference type="EMBL" id="WZN58798.1"/>
    </source>
</evidence>
<dbReference type="PANTHER" id="PTHR11800">
    <property type="entry name" value="DNA-DIRECTED RNA POLYMERASE"/>
    <property type="match status" value="1"/>
</dbReference>
<evidence type="ECO:0000313" key="6">
    <source>
        <dbReference type="EMBL" id="CAE0191017.1"/>
    </source>
</evidence>
<dbReference type="PANTHER" id="PTHR11800:SF2">
    <property type="entry name" value="DNA-DIRECTED RNA POLYMERASE II SUBUNIT RPB3"/>
    <property type="match status" value="1"/>
</dbReference>
<keyword evidence="2" id="KW-0804">Transcription</keyword>
<evidence type="ECO:0000313" key="8">
    <source>
        <dbReference type="Proteomes" id="UP001472866"/>
    </source>
</evidence>
<organism evidence="6">
    <name type="scientific">Chloropicon roscoffensis</name>
    <dbReference type="NCBI Taxonomy" id="1461544"/>
    <lineage>
        <taxon>Eukaryota</taxon>
        <taxon>Viridiplantae</taxon>
        <taxon>Chlorophyta</taxon>
        <taxon>Chloropicophyceae</taxon>
        <taxon>Chloropicales</taxon>
        <taxon>Chloropicaceae</taxon>
        <taxon>Chloropicon</taxon>
    </lineage>
</organism>
<dbReference type="Proteomes" id="UP001472866">
    <property type="component" value="Chromosome 01"/>
</dbReference>
<evidence type="ECO:0000256" key="3">
    <source>
        <dbReference type="ARBA" id="ARBA00025804"/>
    </source>
</evidence>
<dbReference type="SMART" id="SM00662">
    <property type="entry name" value="RPOLD"/>
    <property type="match status" value="1"/>
</dbReference>